<evidence type="ECO:0000256" key="9">
    <source>
        <dbReference type="ARBA" id="ARBA00023098"/>
    </source>
</evidence>
<keyword evidence="12" id="KW-1208">Phospholipid metabolism</keyword>
<dbReference type="GO" id="GO:0005886">
    <property type="term" value="C:plasma membrane"/>
    <property type="evidence" value="ECO:0007669"/>
    <property type="project" value="UniProtKB-SubCell"/>
</dbReference>
<evidence type="ECO:0000256" key="4">
    <source>
        <dbReference type="ARBA" id="ARBA00022516"/>
    </source>
</evidence>
<dbReference type="AlphaFoldDB" id="A0A3B0UCN9"/>
<feature type="transmembrane region" description="Helical" evidence="14">
    <location>
        <begin position="82"/>
        <end position="99"/>
    </location>
</feature>
<gene>
    <name evidence="15" type="ORF">MNBD_ALPHA11-2283</name>
</gene>
<feature type="transmembrane region" description="Helical" evidence="14">
    <location>
        <begin position="131"/>
        <end position="150"/>
    </location>
</feature>
<evidence type="ECO:0000313" key="15">
    <source>
        <dbReference type="EMBL" id="VAW24322.1"/>
    </source>
</evidence>
<keyword evidence="9" id="KW-0443">Lipid metabolism</keyword>
<feature type="transmembrane region" description="Helical" evidence="14">
    <location>
        <begin position="37"/>
        <end position="70"/>
    </location>
</feature>
<protein>
    <submittedName>
        <fullName evidence="15">Phosphatidate cytidylyltransferase</fullName>
        <ecNumber evidence="15">2.7.7.41</ecNumber>
    </submittedName>
</protein>
<evidence type="ECO:0000256" key="13">
    <source>
        <dbReference type="SAM" id="MobiDB-lite"/>
    </source>
</evidence>
<proteinExistence type="inferred from homology"/>
<dbReference type="GO" id="GO:0004605">
    <property type="term" value="F:phosphatidate cytidylyltransferase activity"/>
    <property type="evidence" value="ECO:0007669"/>
    <property type="project" value="UniProtKB-EC"/>
</dbReference>
<evidence type="ECO:0000256" key="1">
    <source>
        <dbReference type="ARBA" id="ARBA00004651"/>
    </source>
</evidence>
<accession>A0A3B0UCN9</accession>
<evidence type="ECO:0000256" key="7">
    <source>
        <dbReference type="ARBA" id="ARBA00022695"/>
    </source>
</evidence>
<evidence type="ECO:0000256" key="2">
    <source>
        <dbReference type="ARBA" id="ARBA00010185"/>
    </source>
</evidence>
<dbReference type="PROSITE" id="PS01315">
    <property type="entry name" value="CDS"/>
    <property type="match status" value="1"/>
</dbReference>
<keyword evidence="4" id="KW-0444">Lipid biosynthesis</keyword>
<dbReference type="InterPro" id="IPR000374">
    <property type="entry name" value="PC_trans"/>
</dbReference>
<keyword evidence="5 15" id="KW-0808">Transferase</keyword>
<feature type="transmembrane region" description="Helical" evidence="14">
    <location>
        <begin position="290"/>
        <end position="311"/>
    </location>
</feature>
<organism evidence="15">
    <name type="scientific">hydrothermal vent metagenome</name>
    <dbReference type="NCBI Taxonomy" id="652676"/>
    <lineage>
        <taxon>unclassified sequences</taxon>
        <taxon>metagenomes</taxon>
        <taxon>ecological metagenomes</taxon>
    </lineage>
</organism>
<reference evidence="15" key="1">
    <citation type="submission" date="2018-06" db="EMBL/GenBank/DDBJ databases">
        <authorList>
            <person name="Zhirakovskaya E."/>
        </authorList>
    </citation>
    <scope>NUCLEOTIDE SEQUENCE</scope>
</reference>
<evidence type="ECO:0000256" key="14">
    <source>
        <dbReference type="SAM" id="Phobius"/>
    </source>
</evidence>
<dbReference type="EMBL" id="UOEQ01000523">
    <property type="protein sequence ID" value="VAW24322.1"/>
    <property type="molecule type" value="Genomic_DNA"/>
</dbReference>
<evidence type="ECO:0000256" key="12">
    <source>
        <dbReference type="ARBA" id="ARBA00023264"/>
    </source>
</evidence>
<evidence type="ECO:0000256" key="8">
    <source>
        <dbReference type="ARBA" id="ARBA00022989"/>
    </source>
</evidence>
<comment type="subcellular location">
    <subcellularLocation>
        <location evidence="1">Cell membrane</location>
        <topology evidence="1">Multi-pass membrane protein</topology>
    </subcellularLocation>
</comment>
<keyword evidence="7 15" id="KW-0548">Nucleotidyltransferase</keyword>
<evidence type="ECO:0000256" key="10">
    <source>
        <dbReference type="ARBA" id="ARBA00023136"/>
    </source>
</evidence>
<dbReference type="Pfam" id="PF01148">
    <property type="entry name" value="CTP_transf_1"/>
    <property type="match status" value="1"/>
</dbReference>
<sequence length="317" mass="33668">MSKNEQDSENNLASSTASQAEKAETTARAWSDMGPRLISAAVLLAVTIFMVWAGGIWFALLVALAFGGVLREWEAMIGARQNRPFGMFLIALIALVPIVGSVWGIAFGLMMGGAGAIISLFGHAKFRVWRAGGFLFFSAVILALLLIRGIDTWSFDASDYVVSDFASWGIVGWGFAACFFLGATVWMTDTGALLAGRYFRGAKLNPEISPAKTWSGAIGGLTSGTLSGLLVFVIVSPSPWWIGMLIAASVSVFGQMGDLVESAIKRHFRVKDSGDAIPGHGGLLDRMDSLTFGALLLFAIGAINSGSQVVARGIFVW</sequence>
<keyword evidence="8 14" id="KW-1133">Transmembrane helix</keyword>
<feature type="compositionally biased region" description="Polar residues" evidence="13">
    <location>
        <begin position="7"/>
        <end position="19"/>
    </location>
</feature>
<evidence type="ECO:0000256" key="3">
    <source>
        <dbReference type="ARBA" id="ARBA00022475"/>
    </source>
</evidence>
<name>A0A3B0UCN9_9ZZZZ</name>
<dbReference type="EC" id="2.7.7.41" evidence="15"/>
<keyword evidence="10 14" id="KW-0472">Membrane</keyword>
<dbReference type="PANTHER" id="PTHR46382:SF1">
    <property type="entry name" value="PHOSPHATIDATE CYTIDYLYLTRANSFERASE"/>
    <property type="match status" value="1"/>
</dbReference>
<evidence type="ECO:0000256" key="5">
    <source>
        <dbReference type="ARBA" id="ARBA00022679"/>
    </source>
</evidence>
<evidence type="ECO:0000256" key="11">
    <source>
        <dbReference type="ARBA" id="ARBA00023209"/>
    </source>
</evidence>
<comment type="similarity">
    <text evidence="2">Belongs to the CDS family.</text>
</comment>
<feature type="region of interest" description="Disordered" evidence="13">
    <location>
        <begin position="1"/>
        <end position="21"/>
    </location>
</feature>
<keyword evidence="6 14" id="KW-0812">Transmembrane</keyword>
<keyword evidence="3" id="KW-1003">Cell membrane</keyword>
<keyword evidence="11" id="KW-0594">Phospholipid biosynthesis</keyword>
<dbReference type="GO" id="GO:0016024">
    <property type="term" value="P:CDP-diacylglycerol biosynthetic process"/>
    <property type="evidence" value="ECO:0007669"/>
    <property type="project" value="TreeGrafter"/>
</dbReference>
<feature type="transmembrane region" description="Helical" evidence="14">
    <location>
        <begin position="170"/>
        <end position="194"/>
    </location>
</feature>
<evidence type="ECO:0000256" key="6">
    <source>
        <dbReference type="ARBA" id="ARBA00022692"/>
    </source>
</evidence>
<dbReference type="PANTHER" id="PTHR46382">
    <property type="entry name" value="PHOSPHATIDATE CYTIDYLYLTRANSFERASE"/>
    <property type="match status" value="1"/>
</dbReference>